<evidence type="ECO:0000313" key="3">
    <source>
        <dbReference type="Proteomes" id="UP000054564"/>
    </source>
</evidence>
<sequence length="50" mass="5226">MIFLNSLPVLVAITIATIASAMPDCPYGEHPCTIGGKSTCCSGCVRPPCW</sequence>
<organism evidence="2 3">
    <name type="scientific">Puccinia striiformis f. sp. tritici PST-78</name>
    <dbReference type="NCBI Taxonomy" id="1165861"/>
    <lineage>
        <taxon>Eukaryota</taxon>
        <taxon>Fungi</taxon>
        <taxon>Dikarya</taxon>
        <taxon>Basidiomycota</taxon>
        <taxon>Pucciniomycotina</taxon>
        <taxon>Pucciniomycetes</taxon>
        <taxon>Pucciniales</taxon>
        <taxon>Pucciniaceae</taxon>
        <taxon>Puccinia</taxon>
    </lineage>
</organism>
<gene>
    <name evidence="2" type="ORF">PSTG_08966</name>
</gene>
<evidence type="ECO:0000256" key="1">
    <source>
        <dbReference type="SAM" id="SignalP"/>
    </source>
</evidence>
<name>A0A0L0VEL1_9BASI</name>
<keyword evidence="1" id="KW-0732">Signal</keyword>
<protein>
    <submittedName>
        <fullName evidence="2">Uncharacterized protein</fullName>
    </submittedName>
</protein>
<proteinExistence type="predicted"/>
<evidence type="ECO:0000313" key="2">
    <source>
        <dbReference type="EMBL" id="KNE97747.1"/>
    </source>
</evidence>
<dbReference type="EMBL" id="AJIL01000064">
    <property type="protein sequence ID" value="KNE97747.1"/>
    <property type="molecule type" value="Genomic_DNA"/>
</dbReference>
<dbReference type="AlphaFoldDB" id="A0A0L0VEL1"/>
<feature type="signal peptide" evidence="1">
    <location>
        <begin position="1"/>
        <end position="21"/>
    </location>
</feature>
<comment type="caution">
    <text evidence="2">The sequence shown here is derived from an EMBL/GenBank/DDBJ whole genome shotgun (WGS) entry which is preliminary data.</text>
</comment>
<keyword evidence="3" id="KW-1185">Reference proteome</keyword>
<accession>A0A0L0VEL1</accession>
<dbReference type="Proteomes" id="UP000054564">
    <property type="component" value="Unassembled WGS sequence"/>
</dbReference>
<feature type="chain" id="PRO_5005550038" evidence="1">
    <location>
        <begin position="22"/>
        <end position="50"/>
    </location>
</feature>
<reference evidence="3" key="1">
    <citation type="submission" date="2014-03" db="EMBL/GenBank/DDBJ databases">
        <title>The Genome Sequence of Puccinia striiformis f. sp. tritici PST-78.</title>
        <authorList>
            <consortium name="The Broad Institute Genome Sequencing Platform"/>
            <person name="Cuomo C."/>
            <person name="Hulbert S."/>
            <person name="Chen X."/>
            <person name="Walker B."/>
            <person name="Young S.K."/>
            <person name="Zeng Q."/>
            <person name="Gargeya S."/>
            <person name="Fitzgerald M."/>
            <person name="Haas B."/>
            <person name="Abouelleil A."/>
            <person name="Alvarado L."/>
            <person name="Arachchi H.M."/>
            <person name="Berlin A.M."/>
            <person name="Chapman S.B."/>
            <person name="Goldberg J."/>
            <person name="Griggs A."/>
            <person name="Gujja S."/>
            <person name="Hansen M."/>
            <person name="Howarth C."/>
            <person name="Imamovic A."/>
            <person name="Larimer J."/>
            <person name="McCowan C."/>
            <person name="Montmayeur A."/>
            <person name="Murphy C."/>
            <person name="Neiman D."/>
            <person name="Pearson M."/>
            <person name="Priest M."/>
            <person name="Roberts A."/>
            <person name="Saif S."/>
            <person name="Shea T."/>
            <person name="Sisk P."/>
            <person name="Sykes S."/>
            <person name="Wortman J."/>
            <person name="Nusbaum C."/>
            <person name="Birren B."/>
        </authorList>
    </citation>
    <scope>NUCLEOTIDE SEQUENCE [LARGE SCALE GENOMIC DNA]</scope>
    <source>
        <strain evidence="3">race PST-78</strain>
    </source>
</reference>